<feature type="region of interest" description="Disordered" evidence="1">
    <location>
        <begin position="101"/>
        <end position="151"/>
    </location>
</feature>
<feature type="region of interest" description="Disordered" evidence="1">
    <location>
        <begin position="32"/>
        <end position="81"/>
    </location>
</feature>
<dbReference type="AlphaFoldDB" id="A0AAV4IK12"/>
<name>A0AAV4IK12_9GAST</name>
<keyword evidence="4" id="KW-1185">Reference proteome</keyword>
<evidence type="ECO:0000256" key="2">
    <source>
        <dbReference type="SAM" id="SignalP"/>
    </source>
</evidence>
<organism evidence="3 4">
    <name type="scientific">Elysia marginata</name>
    <dbReference type="NCBI Taxonomy" id="1093978"/>
    <lineage>
        <taxon>Eukaryota</taxon>
        <taxon>Metazoa</taxon>
        <taxon>Spiralia</taxon>
        <taxon>Lophotrochozoa</taxon>
        <taxon>Mollusca</taxon>
        <taxon>Gastropoda</taxon>
        <taxon>Heterobranchia</taxon>
        <taxon>Euthyneura</taxon>
        <taxon>Panpulmonata</taxon>
        <taxon>Sacoglossa</taxon>
        <taxon>Placobranchoidea</taxon>
        <taxon>Plakobranchidae</taxon>
        <taxon>Elysia</taxon>
    </lineage>
</organism>
<dbReference type="Proteomes" id="UP000762676">
    <property type="component" value="Unassembled WGS sequence"/>
</dbReference>
<gene>
    <name evidence="3" type="ORF">ElyMa_006623900</name>
</gene>
<sequence length="209" mass="22607">MLALEWLLVLGISSLFEQQFCSQDWYPHKKLESSTDADRPQGPPLQTLRSHEQHRPLTVGGSTRDCEMQAREDKSNEPTPSTRIVQACAYVVEQEVFCNNSNNNSSNSSNNSINNSSNNSNNNSNSNNNNSSNSSNSSNNNSSNNNSNSNKTTALTITTTATTVTTVTTATTATLVTTVTTTAARAVTEVTAAVRFHHQGPASQKHVSR</sequence>
<reference evidence="3 4" key="1">
    <citation type="journal article" date="2021" name="Elife">
        <title>Chloroplast acquisition without the gene transfer in kleptoplastic sea slugs, Plakobranchus ocellatus.</title>
        <authorList>
            <person name="Maeda T."/>
            <person name="Takahashi S."/>
            <person name="Yoshida T."/>
            <person name="Shimamura S."/>
            <person name="Takaki Y."/>
            <person name="Nagai Y."/>
            <person name="Toyoda A."/>
            <person name="Suzuki Y."/>
            <person name="Arimoto A."/>
            <person name="Ishii H."/>
            <person name="Satoh N."/>
            <person name="Nishiyama T."/>
            <person name="Hasebe M."/>
            <person name="Maruyama T."/>
            <person name="Minagawa J."/>
            <person name="Obokata J."/>
            <person name="Shigenobu S."/>
        </authorList>
    </citation>
    <scope>NUCLEOTIDE SEQUENCE [LARGE SCALE GENOMIC DNA]</scope>
</reference>
<dbReference type="EMBL" id="BMAT01013293">
    <property type="protein sequence ID" value="GFS09532.1"/>
    <property type="molecule type" value="Genomic_DNA"/>
</dbReference>
<keyword evidence="2" id="KW-0732">Signal</keyword>
<feature type="chain" id="PRO_5043831288" evidence="2">
    <location>
        <begin position="23"/>
        <end position="209"/>
    </location>
</feature>
<protein>
    <submittedName>
        <fullName evidence="3">Uncharacterized protein</fullName>
    </submittedName>
</protein>
<proteinExistence type="predicted"/>
<evidence type="ECO:0000313" key="3">
    <source>
        <dbReference type="EMBL" id="GFS09532.1"/>
    </source>
</evidence>
<accession>A0AAV4IK12</accession>
<feature type="signal peptide" evidence="2">
    <location>
        <begin position="1"/>
        <end position="22"/>
    </location>
</feature>
<evidence type="ECO:0000256" key="1">
    <source>
        <dbReference type="SAM" id="MobiDB-lite"/>
    </source>
</evidence>
<comment type="caution">
    <text evidence="3">The sequence shown here is derived from an EMBL/GenBank/DDBJ whole genome shotgun (WGS) entry which is preliminary data.</text>
</comment>
<evidence type="ECO:0000313" key="4">
    <source>
        <dbReference type="Proteomes" id="UP000762676"/>
    </source>
</evidence>
<feature type="compositionally biased region" description="Basic and acidic residues" evidence="1">
    <location>
        <begin position="64"/>
        <end position="76"/>
    </location>
</feature>